<dbReference type="Gene3D" id="3.40.50.2300">
    <property type="match status" value="1"/>
</dbReference>
<dbReference type="PROSITE" id="PS50110">
    <property type="entry name" value="RESPONSE_REGULATORY"/>
    <property type="match status" value="1"/>
</dbReference>
<gene>
    <name evidence="3" type="ORF">NR989_09685</name>
</gene>
<dbReference type="Proteomes" id="UP001222275">
    <property type="component" value="Chromosome"/>
</dbReference>
<dbReference type="RefSeq" id="WP_275594536.1">
    <property type="nucleotide sequence ID" value="NZ_CP102381.1"/>
</dbReference>
<evidence type="ECO:0000313" key="3">
    <source>
        <dbReference type="EMBL" id="WEJ62278.1"/>
    </source>
</evidence>
<proteinExistence type="predicted"/>
<dbReference type="InterPro" id="IPR001789">
    <property type="entry name" value="Sig_transdc_resp-reg_receiver"/>
</dbReference>
<evidence type="ECO:0000313" key="4">
    <source>
        <dbReference type="Proteomes" id="UP001222275"/>
    </source>
</evidence>
<evidence type="ECO:0000259" key="2">
    <source>
        <dbReference type="PROSITE" id="PS50110"/>
    </source>
</evidence>
<dbReference type="InterPro" id="IPR011006">
    <property type="entry name" value="CheY-like_superfamily"/>
</dbReference>
<organism evidence="3 4">
    <name type="scientific">Thiomicrorhabdus lithotrophica</name>
    <dbReference type="NCBI Taxonomy" id="2949997"/>
    <lineage>
        <taxon>Bacteria</taxon>
        <taxon>Pseudomonadati</taxon>
        <taxon>Pseudomonadota</taxon>
        <taxon>Gammaproteobacteria</taxon>
        <taxon>Thiotrichales</taxon>
        <taxon>Piscirickettsiaceae</taxon>
        <taxon>Thiomicrorhabdus</taxon>
    </lineage>
</organism>
<dbReference type="SUPFAM" id="SSF52172">
    <property type="entry name" value="CheY-like"/>
    <property type="match status" value="1"/>
</dbReference>
<feature type="domain" description="Response regulatory" evidence="2">
    <location>
        <begin position="14"/>
        <end position="137"/>
    </location>
</feature>
<reference evidence="3 4" key="1">
    <citation type="submission" date="2022-06" db="EMBL/GenBank/DDBJ databases">
        <title>Thiomicrohabdus sp. nov, an obligately chemolithoautotrophic, sulfur-oxidizing bacterium isolated from beach of Guanyin Mountain. Amoy.</title>
        <authorList>
            <person name="Zhu H."/>
        </authorList>
    </citation>
    <scope>NUCLEOTIDE SEQUENCE [LARGE SCALE GENOMIC DNA]</scope>
    <source>
        <strain evidence="3 4">XGS-01</strain>
    </source>
</reference>
<accession>A0ABY8CCZ4</accession>
<comment type="caution">
    <text evidence="1">Lacks conserved residue(s) required for the propagation of feature annotation.</text>
</comment>
<keyword evidence="4" id="KW-1185">Reference proteome</keyword>
<sequence length="154" mass="17931">MSFKEKQIWLQGKKVAVCETDEIRFKEIKIFLQRYGIEVTWMKNAQEMLADLESRRYSTHRVFFAVFVAAELAKELAEPWSNIVQVNPSILKAPLILTATPEQKFAIQDVIEQGYFTDCLTHPISPNHMLRVLRRLNHWNAMRGDTTPAARLKK</sequence>
<evidence type="ECO:0000256" key="1">
    <source>
        <dbReference type="PROSITE-ProRule" id="PRU00169"/>
    </source>
</evidence>
<protein>
    <recommendedName>
        <fullName evidence="2">Response regulatory domain-containing protein</fullName>
    </recommendedName>
</protein>
<dbReference type="EMBL" id="CP102381">
    <property type="protein sequence ID" value="WEJ62278.1"/>
    <property type="molecule type" value="Genomic_DNA"/>
</dbReference>
<name>A0ABY8CCZ4_9GAMM</name>